<proteinExistence type="predicted"/>
<dbReference type="EMBL" id="MLJI01000002">
    <property type="protein sequence ID" value="ORM89863.1"/>
    <property type="molecule type" value="Genomic_DNA"/>
</dbReference>
<keyword evidence="3" id="KW-1185">Reference proteome</keyword>
<accession>A0A1X1ELZ9</accession>
<comment type="caution">
    <text evidence="2">The sequence shown here is derived from an EMBL/GenBank/DDBJ whole genome shotgun (WGS) entry which is preliminary data.</text>
</comment>
<evidence type="ECO:0000313" key="2">
    <source>
        <dbReference type="EMBL" id="ORM89863.1"/>
    </source>
</evidence>
<evidence type="ECO:0000256" key="1">
    <source>
        <dbReference type="SAM" id="MobiDB-lite"/>
    </source>
</evidence>
<organism evidence="2 3">
    <name type="scientific">Pantoea cypripedii</name>
    <name type="common">Pectobacterium cypripedii</name>
    <name type="synonym">Erwinia cypripedii</name>
    <dbReference type="NCBI Taxonomy" id="55209"/>
    <lineage>
        <taxon>Bacteria</taxon>
        <taxon>Pseudomonadati</taxon>
        <taxon>Pseudomonadota</taxon>
        <taxon>Gammaproteobacteria</taxon>
        <taxon>Enterobacterales</taxon>
        <taxon>Erwiniaceae</taxon>
        <taxon>Pantoea</taxon>
    </lineage>
</organism>
<feature type="region of interest" description="Disordered" evidence="1">
    <location>
        <begin position="903"/>
        <end position="939"/>
    </location>
</feature>
<feature type="region of interest" description="Disordered" evidence="1">
    <location>
        <begin position="378"/>
        <end position="418"/>
    </location>
</feature>
<reference evidence="2 3" key="1">
    <citation type="journal article" date="2017" name="Antonie Van Leeuwenhoek">
        <title>Phylogenomic resolution of the bacterial genus Pantoea and its relationship with Erwinia and Tatumella.</title>
        <authorList>
            <person name="Palmer M."/>
            <person name="Steenkamp E.T."/>
            <person name="Coetzee M.P."/>
            <person name="Chan W.Y."/>
            <person name="van Zyl E."/>
            <person name="De Maayer P."/>
            <person name="Coutinho T.A."/>
            <person name="Blom J."/>
            <person name="Smits T.H."/>
            <person name="Duffy B."/>
            <person name="Venter S.N."/>
        </authorList>
    </citation>
    <scope>NUCLEOTIDE SEQUENCE [LARGE SCALE GENOMIC DNA]</scope>
    <source>
        <strain evidence="2 3">LMG 2657</strain>
    </source>
</reference>
<feature type="compositionally biased region" description="Basic and acidic residues" evidence="1">
    <location>
        <begin position="905"/>
        <end position="914"/>
    </location>
</feature>
<sequence>MTERFYALGEVVKDFTPGTPIDFSGIEFGEMDISQAVTSGLKNQWTDAGVEKYLNGQNENNFLSFITNNSQLTPDEKLQFMDGVVNSLKDSGIGSSNFSNSTLNDFFVPVDASNHNILNSLNHPPQSMDSNIAEARHIQNLQRLLDCSPVDRNESEEIYTLPSIPAYRHLDGPGFNKNKYFAESANAIVRDRFKQIGTKSENKMRINDPNSVTRITKAWFDGNKAIEHKRKAWCGLGTATGHNRMPPFYPDNTLAMKLGAGNCGEMSGIADQIINKSGGYSRQYQVDKKGTHAFTLVGKPSPYAKDSIHFSDYDNCWVVDPWANIVCKASEYTETFIKKMDEWTNKGKAIRTNEDWVFANNPEWVNAVVEGSKHQLLPESVYSDPGHEDPEKELTKELPPPVREALDNLDPQKESTTTEDMQKALKKAKELGPDTFLQWLDEADVAKRLADGILSGQSVTSCGLLLEDLANDLLDLLKDGAVPAKRICEALFPPQAKEFIMAVIPQLMLKPAGVRLTRLMEQLAQKDEVTRSDLIDSMSKRSCVPSIERANSEKSDFYERVESVYDRSVFPKITAAQKGKLRDHLPLAFYKQSSDTLENGNLMSVKHRRIASFTKIRNDAVKLAQAMNSDELGHRTITPEMLRETQQNDNKNYEKQRNAIVAYRKIYIGNKISSDIISTAKQHMPEPEWVRNLNNLTSEIVAFANESNAVKEAEWESRVERIEAIPGSSDVATDGLFIRAMAGAAIEGASRDAESMMRPAGRDITSMIGKGELMKAIDLNDLRNRLFDKFRGLWQETFKVLEGGVNAPYDGLLYTMLNIWETHMHLLALPNYAPSLKEVNEINTKMIHQLVRDGWLNSNNNPALDRLLARTAAPAPVPTAAPAPAPAPAPTAAPAVAVTPVVEKPVSKEPERQISAESASTGSPPKKRSKARKQVLLAE</sequence>
<feature type="compositionally biased region" description="Basic and acidic residues" evidence="1">
    <location>
        <begin position="385"/>
        <end position="396"/>
    </location>
</feature>
<evidence type="ECO:0000313" key="3">
    <source>
        <dbReference type="Proteomes" id="UP000193749"/>
    </source>
</evidence>
<gene>
    <name evidence="2" type="ORF">HA50_25040</name>
</gene>
<dbReference type="AlphaFoldDB" id="A0A1X1ELZ9"/>
<name>A0A1X1ELZ9_PANCY</name>
<dbReference type="Proteomes" id="UP000193749">
    <property type="component" value="Unassembled WGS sequence"/>
</dbReference>
<feature type="compositionally biased region" description="Basic and acidic residues" evidence="1">
    <location>
        <begin position="404"/>
        <end position="413"/>
    </location>
</feature>
<protein>
    <submittedName>
        <fullName evidence="2">Uncharacterized protein</fullName>
    </submittedName>
</protein>